<keyword evidence="3" id="KW-1185">Reference proteome</keyword>
<gene>
    <name evidence="2" type="ORF">OP10G_2589</name>
</gene>
<dbReference type="Proteomes" id="UP000027982">
    <property type="component" value="Chromosome"/>
</dbReference>
<dbReference type="OrthoDB" id="9782669at2"/>
<dbReference type="SUPFAM" id="SSF51658">
    <property type="entry name" value="Xylose isomerase-like"/>
    <property type="match status" value="1"/>
</dbReference>
<protein>
    <submittedName>
        <fullName evidence="2">Xylose isomerase</fullName>
    </submittedName>
</protein>
<name>A0A068NRF3_FIMGI</name>
<reference evidence="2 3" key="1">
    <citation type="journal article" date="2014" name="PLoS ONE">
        <title>The first complete genome sequence of the class fimbriimonadia in the phylum armatimonadetes.</title>
        <authorList>
            <person name="Hu Z.Y."/>
            <person name="Wang Y.Z."/>
            <person name="Im W.T."/>
            <person name="Wang S.Y."/>
            <person name="Zhao G.P."/>
            <person name="Zheng H.J."/>
            <person name="Quan Z.X."/>
        </authorList>
    </citation>
    <scope>NUCLEOTIDE SEQUENCE [LARGE SCALE GENOMIC DNA]</scope>
    <source>
        <strain evidence="2">Gsoil 348</strain>
    </source>
</reference>
<proteinExistence type="predicted"/>
<evidence type="ECO:0000259" key="1">
    <source>
        <dbReference type="Pfam" id="PF01261"/>
    </source>
</evidence>
<dbReference type="Gene3D" id="3.20.20.150">
    <property type="entry name" value="Divalent-metal-dependent TIM barrel enzymes"/>
    <property type="match status" value="1"/>
</dbReference>
<dbReference type="EMBL" id="CP007139">
    <property type="protein sequence ID" value="AIE85957.1"/>
    <property type="molecule type" value="Genomic_DNA"/>
</dbReference>
<dbReference type="PANTHER" id="PTHR12110:SF41">
    <property type="entry name" value="INOSOSE DEHYDRATASE"/>
    <property type="match status" value="1"/>
</dbReference>
<keyword evidence="2" id="KW-0413">Isomerase</keyword>
<dbReference type="InterPro" id="IPR050312">
    <property type="entry name" value="IolE/XylAMocC-like"/>
</dbReference>
<dbReference type="HOGENOM" id="CLU_073260_0_0_0"/>
<dbReference type="PANTHER" id="PTHR12110">
    <property type="entry name" value="HYDROXYPYRUVATE ISOMERASE"/>
    <property type="match status" value="1"/>
</dbReference>
<feature type="domain" description="Xylose isomerase-like TIM barrel" evidence="1">
    <location>
        <begin position="27"/>
        <end position="261"/>
    </location>
</feature>
<dbReference type="AlphaFoldDB" id="A0A068NRF3"/>
<sequence>MLLKSINYWSFPGGLAGNLEPVEAAKMAKAAGFEAIELCVGDAGTALGVDATDAQVAEIRKQVEALGLTVPSVASGLYWSRALADADPAARAQAADDLRAMIRISAGLGAKTLLTIPGAVEVFFLPDRPVQPYDEVLRYATEGLRAVLPTAAEFKVRLGIENVWNRFLLSPTEMAAFIDGFQSEWIGAYFDVANVLAFGFPEQWLRILDKRVVGVHFKDFRRAVGTIEGFVDLLEGDVDWPAVTAALTEIGYQGPVAAEMIPGYRHFPEIRIANTSRAMDAILGR</sequence>
<dbReference type="KEGG" id="fgi:OP10G_2589"/>
<dbReference type="RefSeq" id="WP_025225489.1">
    <property type="nucleotide sequence ID" value="NZ_CP007139.1"/>
</dbReference>
<dbReference type="GO" id="GO:0016853">
    <property type="term" value="F:isomerase activity"/>
    <property type="evidence" value="ECO:0007669"/>
    <property type="project" value="UniProtKB-KW"/>
</dbReference>
<evidence type="ECO:0000313" key="2">
    <source>
        <dbReference type="EMBL" id="AIE85957.1"/>
    </source>
</evidence>
<dbReference type="InterPro" id="IPR036237">
    <property type="entry name" value="Xyl_isomerase-like_sf"/>
</dbReference>
<dbReference type="STRING" id="661478.OP10G_2589"/>
<accession>A0A068NRF3</accession>
<dbReference type="Pfam" id="PF01261">
    <property type="entry name" value="AP_endonuc_2"/>
    <property type="match status" value="1"/>
</dbReference>
<evidence type="ECO:0000313" key="3">
    <source>
        <dbReference type="Proteomes" id="UP000027982"/>
    </source>
</evidence>
<organism evidence="2 3">
    <name type="scientific">Fimbriimonas ginsengisoli Gsoil 348</name>
    <dbReference type="NCBI Taxonomy" id="661478"/>
    <lineage>
        <taxon>Bacteria</taxon>
        <taxon>Bacillati</taxon>
        <taxon>Armatimonadota</taxon>
        <taxon>Fimbriimonadia</taxon>
        <taxon>Fimbriimonadales</taxon>
        <taxon>Fimbriimonadaceae</taxon>
        <taxon>Fimbriimonas</taxon>
    </lineage>
</organism>
<dbReference type="InterPro" id="IPR013022">
    <property type="entry name" value="Xyl_isomerase-like_TIM-brl"/>
</dbReference>
<dbReference type="eggNOG" id="COG1082">
    <property type="taxonomic scope" value="Bacteria"/>
</dbReference>